<sequence length="491" mass="51361">MSELDAPATGISEEKAGSPVPAPAEADPVAPIPAGSMRARDAMISGALAGLAGGAAFGATMAIQGQLATAASIVHTDNVVVGLAVHMVIATILGAGFGLLLMARQRPRAGETVFWGLIYGAFWWFLGPQTLLPLLLGKPVAWNLAGAQALLPSLMGHLLYGAVTGIAFVVLQQDTDPLWHRPSRSEILRGLVAGLAIGLALGLPWEGLIAGAGYALLFSPESTGPALIRGTVYGFAWWVFAALTVEPLLFDVTLDWSQKSAAADAHLMPAYVLLGAGVAVLYTWLGLLAKVLFTDDIRLVRADAAGRRGLLALGYGALSGLAGGLVFTVVMVAVGEFPLVARMIGSQSPVAGFVVHMVIAQILGVSYAVLFRRRSFDLTSGIGWGLSYGFFWWVLGNLTLLPLFTGTPTDWSAAGIAAGFPSLVGHLAYGAALGAVYHRLEARANPWWQTRSKAAAERAVARRDQIRGAAPAMWVFTVLIALIIPLLVGAS</sequence>
<feature type="region of interest" description="Disordered" evidence="1">
    <location>
        <begin position="1"/>
        <end position="27"/>
    </location>
</feature>
<feature type="transmembrane region" description="Helical" evidence="2">
    <location>
        <begin position="310"/>
        <end position="333"/>
    </location>
</feature>
<evidence type="ECO:0000313" key="3">
    <source>
        <dbReference type="EMBL" id="REH44862.1"/>
    </source>
</evidence>
<keyword evidence="4" id="KW-1185">Reference proteome</keyword>
<organism evidence="3 4">
    <name type="scientific">Kutzneria buriramensis</name>
    <dbReference type="NCBI Taxonomy" id="1045776"/>
    <lineage>
        <taxon>Bacteria</taxon>
        <taxon>Bacillati</taxon>
        <taxon>Actinomycetota</taxon>
        <taxon>Actinomycetes</taxon>
        <taxon>Pseudonocardiales</taxon>
        <taxon>Pseudonocardiaceae</taxon>
        <taxon>Kutzneria</taxon>
    </lineage>
</organism>
<evidence type="ECO:0000313" key="4">
    <source>
        <dbReference type="Proteomes" id="UP000256269"/>
    </source>
</evidence>
<keyword evidence="2" id="KW-1133">Transmembrane helix</keyword>
<feature type="transmembrane region" description="Helical" evidence="2">
    <location>
        <begin position="382"/>
        <end position="405"/>
    </location>
</feature>
<protein>
    <submittedName>
        <fullName evidence="3">Uncharacterized protein</fullName>
    </submittedName>
</protein>
<name>A0A3E0HGE8_9PSEU</name>
<feature type="transmembrane region" description="Helical" evidence="2">
    <location>
        <begin position="353"/>
        <end position="370"/>
    </location>
</feature>
<feature type="transmembrane region" description="Helical" evidence="2">
    <location>
        <begin position="191"/>
        <end position="218"/>
    </location>
</feature>
<feature type="transmembrane region" description="Helical" evidence="2">
    <location>
        <begin position="79"/>
        <end position="101"/>
    </location>
</feature>
<keyword evidence="2" id="KW-0472">Membrane</keyword>
<dbReference type="OrthoDB" id="5644717at2"/>
<accession>A0A3E0HGE8</accession>
<evidence type="ECO:0000256" key="1">
    <source>
        <dbReference type="SAM" id="MobiDB-lite"/>
    </source>
</evidence>
<evidence type="ECO:0000256" key="2">
    <source>
        <dbReference type="SAM" id="Phobius"/>
    </source>
</evidence>
<feature type="transmembrane region" description="Helical" evidence="2">
    <location>
        <begin position="468"/>
        <end position="488"/>
    </location>
</feature>
<dbReference type="AlphaFoldDB" id="A0A3E0HGE8"/>
<feature type="transmembrane region" description="Helical" evidence="2">
    <location>
        <begin position="411"/>
        <end position="437"/>
    </location>
</feature>
<dbReference type="Proteomes" id="UP000256269">
    <property type="component" value="Unassembled WGS sequence"/>
</dbReference>
<feature type="transmembrane region" description="Helical" evidence="2">
    <location>
        <begin position="113"/>
        <end position="137"/>
    </location>
</feature>
<dbReference type="RefSeq" id="WP_116176770.1">
    <property type="nucleotide sequence ID" value="NZ_CP144375.1"/>
</dbReference>
<feature type="transmembrane region" description="Helical" evidence="2">
    <location>
        <begin position="149"/>
        <end position="171"/>
    </location>
</feature>
<gene>
    <name evidence="3" type="ORF">BCF44_108343</name>
</gene>
<comment type="caution">
    <text evidence="3">The sequence shown here is derived from an EMBL/GenBank/DDBJ whole genome shotgun (WGS) entry which is preliminary data.</text>
</comment>
<dbReference type="EMBL" id="QUNO01000008">
    <property type="protein sequence ID" value="REH44862.1"/>
    <property type="molecule type" value="Genomic_DNA"/>
</dbReference>
<keyword evidence="2" id="KW-0812">Transmembrane</keyword>
<feature type="transmembrane region" description="Helical" evidence="2">
    <location>
        <begin position="43"/>
        <end position="67"/>
    </location>
</feature>
<proteinExistence type="predicted"/>
<feature type="transmembrane region" description="Helical" evidence="2">
    <location>
        <begin position="270"/>
        <end position="289"/>
    </location>
</feature>
<reference evidence="3 4" key="1">
    <citation type="submission" date="2018-08" db="EMBL/GenBank/DDBJ databases">
        <title>Genomic Encyclopedia of Archaeal and Bacterial Type Strains, Phase II (KMG-II): from individual species to whole genera.</title>
        <authorList>
            <person name="Goeker M."/>
        </authorList>
    </citation>
    <scope>NUCLEOTIDE SEQUENCE [LARGE SCALE GENOMIC DNA]</scope>
    <source>
        <strain evidence="3 4">DSM 45791</strain>
    </source>
</reference>